<dbReference type="GO" id="GO:0008081">
    <property type="term" value="F:phosphoric diester hydrolase activity"/>
    <property type="evidence" value="ECO:0007669"/>
    <property type="project" value="UniProtKB-UniRule"/>
</dbReference>
<evidence type="ECO:0000259" key="8">
    <source>
        <dbReference type="PROSITE" id="PS51671"/>
    </source>
</evidence>
<feature type="domain" description="HD" evidence="9">
    <location>
        <begin position="488"/>
        <end position="609"/>
    </location>
</feature>
<dbReference type="Pfam" id="PF08335">
    <property type="entry name" value="GlnD_UR_UTase"/>
    <property type="match status" value="1"/>
</dbReference>
<dbReference type="InterPro" id="IPR002912">
    <property type="entry name" value="ACT_dom"/>
</dbReference>
<dbReference type="OrthoDB" id="9758038at2"/>
<dbReference type="SUPFAM" id="SSF81593">
    <property type="entry name" value="Nucleotidyltransferase substrate binding subunit/domain"/>
    <property type="match status" value="1"/>
</dbReference>
<dbReference type="EMBL" id="RBIM01000004">
    <property type="protein sequence ID" value="RKQ96791.1"/>
    <property type="molecule type" value="Genomic_DNA"/>
</dbReference>
<dbReference type="PANTHER" id="PTHR47320">
    <property type="entry name" value="BIFUNCTIONAL URIDYLYLTRANSFERASE/URIDYLYL-REMOVING ENZYME"/>
    <property type="match status" value="1"/>
</dbReference>
<dbReference type="PIRSF" id="PIRSF006288">
    <property type="entry name" value="PII_uridyltransf"/>
    <property type="match status" value="1"/>
</dbReference>
<gene>
    <name evidence="7" type="primary">glnD</name>
    <name evidence="10" type="ORF">C7435_2125</name>
</gene>
<evidence type="ECO:0000256" key="1">
    <source>
        <dbReference type="ARBA" id="ARBA00022679"/>
    </source>
</evidence>
<dbReference type="GO" id="GO:0006808">
    <property type="term" value="P:regulation of nitrogen utilization"/>
    <property type="evidence" value="ECO:0007669"/>
    <property type="project" value="UniProtKB-UniRule"/>
</dbReference>
<dbReference type="InterPro" id="IPR013546">
    <property type="entry name" value="PII_UdlTrfase/GS_AdlTrfase"/>
</dbReference>
<dbReference type="InterPro" id="IPR003607">
    <property type="entry name" value="HD/PDEase_dom"/>
</dbReference>
<proteinExistence type="inferred from homology"/>
<comment type="caution">
    <text evidence="7">Lacks conserved residue(s) required for the propagation of feature annotation.</text>
</comment>
<dbReference type="AlphaFoldDB" id="A0A495D4J7"/>
<dbReference type="Pfam" id="PF01966">
    <property type="entry name" value="HD"/>
    <property type="match status" value="1"/>
</dbReference>
<dbReference type="InterPro" id="IPR006674">
    <property type="entry name" value="HD_domain"/>
</dbReference>
<comment type="cofactor">
    <cofactor evidence="7">
        <name>Mg(2+)</name>
        <dbReference type="ChEBI" id="CHEBI:18420"/>
    </cofactor>
</comment>
<dbReference type="SUPFAM" id="SSF55021">
    <property type="entry name" value="ACT-like"/>
    <property type="match status" value="2"/>
</dbReference>
<dbReference type="PROSITE" id="PS51831">
    <property type="entry name" value="HD"/>
    <property type="match status" value="1"/>
</dbReference>
<dbReference type="PANTHER" id="PTHR47320:SF1">
    <property type="entry name" value="BIFUNCTIONAL URIDYLYLTRANSFERASE_URIDYLYL-REMOVING ENZYME"/>
    <property type="match status" value="1"/>
</dbReference>
<protein>
    <recommendedName>
        <fullName evidence="7">Bifunctional uridylyltransferase/uridylyl-removing enzyme</fullName>
        <shortName evidence="7">UTase/UR</shortName>
    </recommendedName>
    <alternativeName>
        <fullName evidence="7">Bifunctional [protein-PII] modification enzyme</fullName>
    </alternativeName>
    <alternativeName>
        <fullName evidence="7">Bifunctional nitrogen sensor protein</fullName>
    </alternativeName>
    <domain>
        <recommendedName>
            <fullName evidence="7">[Protein-PII] uridylyltransferase</fullName>
            <shortName evidence="7">PII uridylyltransferase</shortName>
            <shortName evidence="7">UTase</shortName>
            <ecNumber evidence="7">2.7.7.59</ecNumber>
        </recommendedName>
    </domain>
    <domain>
        <recommendedName>
            <fullName evidence="7">[Protein-PII]-UMP uridylyl-removing enzyme</fullName>
            <shortName evidence="7">UR</shortName>
            <ecNumber evidence="7">3.1.4.-</ecNumber>
        </recommendedName>
    </domain>
</protein>
<comment type="activity regulation">
    <text evidence="7">Uridylyltransferase (UTase) activity is inhibited by glutamine, while glutamine activates uridylyl-removing (UR) activity.</text>
</comment>
<accession>A0A495D4J7</accession>
<dbReference type="Gene3D" id="3.30.460.10">
    <property type="entry name" value="Beta Polymerase, domain 2"/>
    <property type="match status" value="1"/>
</dbReference>
<comment type="catalytic activity">
    <reaction evidence="7">
        <text>[protein-PII]-uridylyl-L-tyrosine + H2O = [protein-PII]-L-tyrosine + UMP + H(+)</text>
        <dbReference type="Rhea" id="RHEA:48600"/>
        <dbReference type="Rhea" id="RHEA-COMP:12147"/>
        <dbReference type="Rhea" id="RHEA-COMP:12148"/>
        <dbReference type="ChEBI" id="CHEBI:15377"/>
        <dbReference type="ChEBI" id="CHEBI:15378"/>
        <dbReference type="ChEBI" id="CHEBI:46858"/>
        <dbReference type="ChEBI" id="CHEBI:57865"/>
        <dbReference type="ChEBI" id="CHEBI:90602"/>
    </reaction>
</comment>
<dbReference type="EC" id="2.7.7.59" evidence="7"/>
<evidence type="ECO:0000256" key="3">
    <source>
        <dbReference type="ARBA" id="ARBA00022737"/>
    </source>
</evidence>
<dbReference type="SUPFAM" id="SSF81891">
    <property type="entry name" value="Poly A polymerase C-terminal region-like"/>
    <property type="match status" value="1"/>
</dbReference>
<dbReference type="PROSITE" id="PS51671">
    <property type="entry name" value="ACT"/>
    <property type="match status" value="2"/>
</dbReference>
<comment type="similarity">
    <text evidence="7">Belongs to the GlnD family.</text>
</comment>
<feature type="domain" description="ACT" evidence="8">
    <location>
        <begin position="732"/>
        <end position="815"/>
    </location>
</feature>
<dbReference type="CDD" id="cd04899">
    <property type="entry name" value="ACT_ACR-UUR-like_2"/>
    <property type="match status" value="1"/>
</dbReference>
<dbReference type="RefSeq" id="WP_121211342.1">
    <property type="nucleotide sequence ID" value="NZ_RBIM01000004.1"/>
</dbReference>
<dbReference type="SUPFAM" id="SSF81301">
    <property type="entry name" value="Nucleotidyltransferase"/>
    <property type="match status" value="1"/>
</dbReference>
<keyword evidence="4 7" id="KW-0378">Hydrolase</keyword>
<evidence type="ECO:0000256" key="2">
    <source>
        <dbReference type="ARBA" id="ARBA00022695"/>
    </source>
</evidence>
<dbReference type="EC" id="3.1.4.-" evidence="7"/>
<evidence type="ECO:0000256" key="4">
    <source>
        <dbReference type="ARBA" id="ARBA00022801"/>
    </source>
</evidence>
<keyword evidence="5 7" id="KW-0460">Magnesium</keyword>
<feature type="region of interest" description="Uridylyltransferase" evidence="7">
    <location>
        <begin position="1"/>
        <end position="363"/>
    </location>
</feature>
<keyword evidence="6 7" id="KW-0511">Multifunctional enzyme</keyword>
<comment type="function">
    <text evidence="7">Modifies, by uridylylation and deuridylylation, the PII regulatory proteins (GlnB and homologs), in response to the nitrogen status of the cell that GlnD senses through the glutamine level. Under low glutamine levels, catalyzes the conversion of the PII proteins and UTP to PII-UMP and PPi, while under higher glutamine levels, GlnD hydrolyzes PII-UMP to PII and UMP (deuridylylation). Thus, controls uridylylation state and activity of the PII proteins, and plays an important role in the regulation of nitrogen metabolism.</text>
</comment>
<evidence type="ECO:0000256" key="5">
    <source>
        <dbReference type="ARBA" id="ARBA00022842"/>
    </source>
</evidence>
<dbReference type="InterPro" id="IPR043519">
    <property type="entry name" value="NT_sf"/>
</dbReference>
<feature type="domain" description="ACT" evidence="8">
    <location>
        <begin position="843"/>
        <end position="921"/>
    </location>
</feature>
<evidence type="ECO:0000313" key="10">
    <source>
        <dbReference type="EMBL" id="RKQ96791.1"/>
    </source>
</evidence>
<comment type="domain">
    <text evidence="7">Has four distinct domains: an N-terminal nucleotidyltransferase (NT) domain responsible for UTase activity, a central HD domain that encodes UR activity, and two C-terminal ACT domains that seem to have a role in glutamine sensing.</text>
</comment>
<dbReference type="Proteomes" id="UP000273675">
    <property type="component" value="Unassembled WGS sequence"/>
</dbReference>
<dbReference type="Gene3D" id="3.30.70.260">
    <property type="match status" value="1"/>
</dbReference>
<evidence type="ECO:0000256" key="6">
    <source>
        <dbReference type="ARBA" id="ARBA00023268"/>
    </source>
</evidence>
<evidence type="ECO:0000313" key="11">
    <source>
        <dbReference type="Proteomes" id="UP000273675"/>
    </source>
</evidence>
<evidence type="ECO:0000256" key="7">
    <source>
        <dbReference type="HAMAP-Rule" id="MF_00277"/>
    </source>
</evidence>
<dbReference type="CDD" id="cd04900">
    <property type="entry name" value="ACT_UUR-like_1"/>
    <property type="match status" value="1"/>
</dbReference>
<keyword evidence="1 7" id="KW-0808">Transferase</keyword>
<keyword evidence="2 7" id="KW-0548">Nucleotidyltransferase</keyword>
<organism evidence="10 11">
    <name type="scientific">Maricaulis maris</name>
    <dbReference type="NCBI Taxonomy" id="74318"/>
    <lineage>
        <taxon>Bacteria</taxon>
        <taxon>Pseudomonadati</taxon>
        <taxon>Pseudomonadota</taxon>
        <taxon>Alphaproteobacteria</taxon>
        <taxon>Maricaulales</taxon>
        <taxon>Maricaulaceae</taxon>
        <taxon>Maricaulis</taxon>
    </lineage>
</organism>
<reference evidence="10 11" key="1">
    <citation type="submission" date="2018-10" db="EMBL/GenBank/DDBJ databases">
        <title>Genomic Encyclopedia of Type Strains, Phase IV (KMG-IV): sequencing the most valuable type-strain genomes for metagenomic binning, comparative biology and taxonomic classification.</title>
        <authorList>
            <person name="Goeker M."/>
        </authorList>
    </citation>
    <scope>NUCLEOTIDE SEQUENCE [LARGE SCALE GENOMIC DNA]</scope>
    <source>
        <strain evidence="10 11">DSM 4734</strain>
    </source>
</reference>
<keyword evidence="3" id="KW-0677">Repeat</keyword>
<dbReference type="InterPro" id="IPR045865">
    <property type="entry name" value="ACT-like_dom_sf"/>
</dbReference>
<name>A0A495D4J7_9PROT</name>
<dbReference type="GO" id="GO:0008773">
    <property type="term" value="F:[protein-PII] uridylyltransferase activity"/>
    <property type="evidence" value="ECO:0007669"/>
    <property type="project" value="UniProtKB-UniRule"/>
</dbReference>
<dbReference type="HAMAP" id="MF_00277">
    <property type="entry name" value="PII_uridylyl_transf"/>
    <property type="match status" value="1"/>
</dbReference>
<dbReference type="Gene3D" id="1.10.3090.10">
    <property type="entry name" value="cca-adding enzyme, domain 2"/>
    <property type="match status" value="1"/>
</dbReference>
<dbReference type="NCBIfam" id="TIGR01693">
    <property type="entry name" value="UTase_glnD"/>
    <property type="match status" value="1"/>
</dbReference>
<evidence type="ECO:0000259" key="9">
    <source>
        <dbReference type="PROSITE" id="PS51831"/>
    </source>
</evidence>
<dbReference type="InterPro" id="IPR010043">
    <property type="entry name" value="UTase/UR"/>
</dbReference>
<comment type="catalytic activity">
    <reaction evidence="7">
        <text>[protein-PII]-L-tyrosine + UTP = [protein-PII]-uridylyl-L-tyrosine + diphosphate</text>
        <dbReference type="Rhea" id="RHEA:13673"/>
        <dbReference type="Rhea" id="RHEA-COMP:12147"/>
        <dbReference type="Rhea" id="RHEA-COMP:12148"/>
        <dbReference type="ChEBI" id="CHEBI:33019"/>
        <dbReference type="ChEBI" id="CHEBI:46398"/>
        <dbReference type="ChEBI" id="CHEBI:46858"/>
        <dbReference type="ChEBI" id="CHEBI:90602"/>
        <dbReference type="EC" id="2.7.7.59"/>
    </reaction>
</comment>
<dbReference type="SMART" id="SM00471">
    <property type="entry name" value="HDc"/>
    <property type="match status" value="1"/>
</dbReference>
<comment type="caution">
    <text evidence="10">The sequence shown here is derived from an EMBL/GenBank/DDBJ whole genome shotgun (WGS) entry which is preliminary data.</text>
</comment>
<sequence>MKMPVLPASLDGLQLRAQLAAALAQQGWDSPAARASALSHVRASIDRFRGQAFASLSGAGGGAVAAHLLSDGMSACLHALFDSMAAADPDGSAGVALCAQGGFGAGELAPSSDIDLMLIKPDAPSELTDAFLQQFLYALWDLKIDVGGGACRTMDETIALTSEDASERTALLSLRHLAGEEAATATLAQRFRDEVVAGDLPAFVEAKLRERDARIEKAGRSRYTVEPNLKSGKGGLRDLQLMRWLAQFLYGADAFERWVGSRLLSVEDVSKYILADDFLWTVRFHLHQLAGGKDERLTFDVQPEIAARMGFEDGDTESGVERFMRRYFRTAMDVGALTRLVCAKLEADAWKSKPKGLARFLPPGMDAAEDADVGEFIVREGRLDFAHATQIREDPIRLMRFFHVAASRRLDLHPEAVARIGRTLHLIDDDFRRAPRAARAFFAVLLDSAAPMAVLRMMTEAGVLGRYLPEFGDIVARTQFNMYHRYTVDEHTLQALGLLREIEDGLHPLDHPLATKLAPLIQNRRALHLAVLLHDTGKGAGDQCIEGAARALTACERMGVGEAETELVSWLIASHLLMSDTAQRRDLSDPRTVADFAAAIGTVERLRLLTVLTVVDIRAVGPGVWNGWKGQLIRELYTATEQVLSSDGDNLQLARETLADKAELARSRIRPRLERVNPDFAAWWTAELNDAYWTAFSEEDRFRHAAFVRHARNGARQTSAAVRVDRRRAATEVMIWSPDRERVFADIVAAFAEVGADVVGATINTTASHQVFDIFYIQDAAGQPYGRHDAVQRQALVEYLREVATGEVTVRRRPAAPLKRRDAAFRVTPNVTISNEIAEQATVIEASGRDRPGLLADLADILADEHLALTSAQIDGYGERATDVFYVTHRGEKLVDAAIVERVQSGLLAVFSESETAFDKKAAQRGIARARASVLR</sequence>